<evidence type="ECO:0000256" key="3">
    <source>
        <dbReference type="SAM" id="Phobius"/>
    </source>
</evidence>
<protein>
    <submittedName>
        <fullName evidence="4">Uncharacterized protein</fullName>
    </submittedName>
</protein>
<keyword evidence="3" id="KW-0472">Membrane</keyword>
<comment type="similarity">
    <text evidence="1">Belongs to the hcp beta-lactamase family.</text>
</comment>
<dbReference type="OrthoDB" id="7399508at2"/>
<accession>A0A1T5FDS4</accession>
<gene>
    <name evidence="4" type="ORF">SAMN06295937_103317</name>
</gene>
<evidence type="ECO:0000313" key="4">
    <source>
        <dbReference type="EMBL" id="SKB94324.1"/>
    </source>
</evidence>
<evidence type="ECO:0000256" key="1">
    <source>
        <dbReference type="ARBA" id="ARBA00008486"/>
    </source>
</evidence>
<keyword evidence="5" id="KW-1185">Reference proteome</keyword>
<dbReference type="InterPro" id="IPR011990">
    <property type="entry name" value="TPR-like_helical_dom_sf"/>
</dbReference>
<keyword evidence="2" id="KW-0677">Repeat</keyword>
<dbReference type="PANTHER" id="PTHR13891:SF1">
    <property type="entry name" value="CYTOCHROME C OXIDASE ASSEMBLY FACTOR 7"/>
    <property type="match status" value="1"/>
</dbReference>
<dbReference type="Proteomes" id="UP000190044">
    <property type="component" value="Unassembled WGS sequence"/>
</dbReference>
<dbReference type="SUPFAM" id="SSF81901">
    <property type="entry name" value="HCP-like"/>
    <property type="match status" value="1"/>
</dbReference>
<evidence type="ECO:0000313" key="5">
    <source>
        <dbReference type="Proteomes" id="UP000190044"/>
    </source>
</evidence>
<reference evidence="5" key="1">
    <citation type="submission" date="2017-02" db="EMBL/GenBank/DDBJ databases">
        <authorList>
            <person name="Varghese N."/>
            <person name="Submissions S."/>
        </authorList>
    </citation>
    <scope>NUCLEOTIDE SEQUENCE [LARGE SCALE GENOMIC DNA]</scope>
    <source>
        <strain evidence="5">R11H</strain>
    </source>
</reference>
<dbReference type="AlphaFoldDB" id="A0A1T5FDS4"/>
<name>A0A1T5FDS4_9SPHN</name>
<keyword evidence="3" id="KW-1133">Transmembrane helix</keyword>
<dbReference type="Gene3D" id="1.25.40.10">
    <property type="entry name" value="Tetratricopeptide repeat domain"/>
    <property type="match status" value="1"/>
</dbReference>
<dbReference type="PANTHER" id="PTHR13891">
    <property type="entry name" value="CYTOCHROME C OXIDASE ASSEMBLY FACTOR 7"/>
    <property type="match status" value="1"/>
</dbReference>
<organism evidence="4 5">
    <name type="scientific">Sphingopyxis flava</name>
    <dbReference type="NCBI Taxonomy" id="1507287"/>
    <lineage>
        <taxon>Bacteria</taxon>
        <taxon>Pseudomonadati</taxon>
        <taxon>Pseudomonadota</taxon>
        <taxon>Alphaproteobacteria</taxon>
        <taxon>Sphingomonadales</taxon>
        <taxon>Sphingomonadaceae</taxon>
        <taxon>Sphingopyxis</taxon>
    </lineage>
</organism>
<keyword evidence="3" id="KW-0812">Transmembrane</keyword>
<dbReference type="SMART" id="SM00671">
    <property type="entry name" value="SEL1"/>
    <property type="match status" value="2"/>
</dbReference>
<feature type="transmembrane region" description="Helical" evidence="3">
    <location>
        <begin position="29"/>
        <end position="50"/>
    </location>
</feature>
<sequence>MIVGRAKRAGNAVQLTTTWSVAESPRAALVMHLFSAVMLLIAVVATPLAASETDTGADPFLLHAGALDAEARGETSLAIDGFSRACGMGLAPSCTMAGLARLERADGADALMEAAQALAAGCLAGSDFACMRMGVALGRASAQATGEEGFSAIALFQMGEECRVRPNDGACHDAGALLRAEERGGADMNAIHAYAARACEREARRGCLPVSPPAASAIEPLDRASAHCLAARADGCVTLLDQLLHPTNAKAVALAQTTLDKACDDHVGIACANLGLYFSHGPIAARDEAMARHFMRAGCDGAVAQACFAFAVMHEKSVGGPVDRKRAIRLVIHACDLGWAGACETLAIIAEAEGAATAGGQDPAALRSRACRLGGDSCPAGL</sequence>
<dbReference type="EMBL" id="FUYP01000033">
    <property type="protein sequence ID" value="SKB94324.1"/>
    <property type="molecule type" value="Genomic_DNA"/>
</dbReference>
<dbReference type="InterPro" id="IPR006597">
    <property type="entry name" value="Sel1-like"/>
</dbReference>
<dbReference type="InterPro" id="IPR040239">
    <property type="entry name" value="HcpB-like"/>
</dbReference>
<evidence type="ECO:0000256" key="2">
    <source>
        <dbReference type="ARBA" id="ARBA00022737"/>
    </source>
</evidence>
<proteinExistence type="inferred from homology"/>
<dbReference type="RefSeq" id="WP_079639926.1">
    <property type="nucleotide sequence ID" value="NZ_FUYP01000033.1"/>
</dbReference>